<dbReference type="InterPro" id="IPR027417">
    <property type="entry name" value="P-loop_NTPase"/>
</dbReference>
<evidence type="ECO:0000256" key="1">
    <source>
        <dbReference type="SAM" id="Coils"/>
    </source>
</evidence>
<sequence>MEFTFAHHLDALADWREDAARQVAAFQQTLGSHELLDDSLLQLLGTMRQRLASEQLVVAFVAEFSRGKSELINAIFFADTGRRMLPATPGRTTMCPVELGHDDALPPLLALLPIETRLEPAPLAELRGQSARWKRLRLDVTDPDRVAEALKELTRTKAVSLEEARALGLAPSADTAEAASGARLRPDGLVDVPAWRHAIVNYPHPLLRRGLVVLDTPGLNAVGAEPELTLSLLPTAHAIVFVVGADTGVTQSELAVWHDHLGGHGPARYVVLNKIDTLADPLLTPAEVQGQVEGQCARVAEMLGVPPSAVHAVSARQALVARIANGGLADAAASATGGLATLEDALVTQLLPRRRQVLAEMVLSGTATVEAQASRRVADQRRQLHEQLTELRDVRGKSASKVQRTLERLDAEAQDFERCTGRLAALRSVQSRLVADAVQLLSATQLREEVARMQLESAGRLLKLGARKAFTQLCTRLRQRLERAAALGAEAQAMLTASYQQLNTDFGFALASGAAPTHLRALGEIDLIERNYGRYLGLPYALRLGDARQMEQFRRMLVSKLEVIFELAAAETERWSQALTVQADMQMRDRRRGFQRRRETLERAHSAAGDLATRIQELETQHRHWEQLAEQVHAQAVGLRALMLNNAVAEVDIPLALPERRDAAPPLTLVRSAAGRGRKGGA</sequence>
<proteinExistence type="predicted"/>
<keyword evidence="1" id="KW-0175">Coiled coil</keyword>
<dbReference type="Gene3D" id="3.40.50.300">
    <property type="entry name" value="P-loop containing nucleotide triphosphate hydrolases"/>
    <property type="match status" value="1"/>
</dbReference>
<protein>
    <submittedName>
        <fullName evidence="3">Dynamin family protein</fullName>
    </submittedName>
</protein>
<dbReference type="Proteomes" id="UP001056201">
    <property type="component" value="Chromosome 2"/>
</dbReference>
<dbReference type="SUPFAM" id="SSF52540">
    <property type="entry name" value="P-loop containing nucleoside triphosphate hydrolases"/>
    <property type="match status" value="1"/>
</dbReference>
<keyword evidence="4" id="KW-1185">Reference proteome</keyword>
<dbReference type="EMBL" id="CP097636">
    <property type="protein sequence ID" value="URI10590.1"/>
    <property type="molecule type" value="Genomic_DNA"/>
</dbReference>
<organism evidence="3 4">
    <name type="scientific">Aquincola tertiaricarbonis</name>
    <dbReference type="NCBI Taxonomy" id="391953"/>
    <lineage>
        <taxon>Bacteria</taxon>
        <taxon>Pseudomonadati</taxon>
        <taxon>Pseudomonadota</taxon>
        <taxon>Betaproteobacteria</taxon>
        <taxon>Burkholderiales</taxon>
        <taxon>Sphaerotilaceae</taxon>
        <taxon>Aquincola</taxon>
    </lineage>
</organism>
<evidence type="ECO:0000313" key="3">
    <source>
        <dbReference type="EMBL" id="URI10590.1"/>
    </source>
</evidence>
<feature type="coiled-coil region" evidence="1">
    <location>
        <begin position="601"/>
        <end position="635"/>
    </location>
</feature>
<evidence type="ECO:0000313" key="4">
    <source>
        <dbReference type="Proteomes" id="UP001056201"/>
    </source>
</evidence>
<dbReference type="RefSeq" id="WP_250198796.1">
    <property type="nucleotide sequence ID" value="NZ_CP097636.1"/>
</dbReference>
<reference evidence="3" key="1">
    <citation type="submission" date="2022-05" db="EMBL/GenBank/DDBJ databases">
        <title>An RpoN-dependent PEP-CTERM gene is involved in floc formation of an Aquincola tertiaricarbonis strain.</title>
        <authorList>
            <person name="Qiu D."/>
            <person name="Xia M."/>
        </authorList>
    </citation>
    <scope>NUCLEOTIDE SEQUENCE</scope>
    <source>
        <strain evidence="3">RN12</strain>
    </source>
</reference>
<evidence type="ECO:0000259" key="2">
    <source>
        <dbReference type="Pfam" id="PF00350"/>
    </source>
</evidence>
<name>A0ABY4SEJ9_AQUTE</name>
<dbReference type="InterPro" id="IPR051943">
    <property type="entry name" value="TRAFAC_Dynamin-like_GTPase"/>
</dbReference>
<gene>
    <name evidence="3" type="ORF">MW290_16450</name>
</gene>
<dbReference type="PANTHER" id="PTHR43681">
    <property type="entry name" value="TRANSMEMBRANE GTPASE FZO"/>
    <property type="match status" value="1"/>
</dbReference>
<feature type="domain" description="Dynamin N-terminal" evidence="2">
    <location>
        <begin position="58"/>
        <end position="274"/>
    </location>
</feature>
<dbReference type="PANTHER" id="PTHR43681:SF1">
    <property type="entry name" value="SARCALUMENIN"/>
    <property type="match status" value="1"/>
</dbReference>
<dbReference type="Pfam" id="PF00350">
    <property type="entry name" value="Dynamin_N"/>
    <property type="match status" value="1"/>
</dbReference>
<dbReference type="InterPro" id="IPR045063">
    <property type="entry name" value="Dynamin_N"/>
</dbReference>
<accession>A0ABY4SEJ9</accession>